<proteinExistence type="predicted"/>
<gene>
    <name evidence="2" type="ORF">AAFF_G00212990</name>
</gene>
<feature type="region of interest" description="Disordered" evidence="1">
    <location>
        <begin position="1"/>
        <end position="94"/>
    </location>
</feature>
<dbReference type="AlphaFoldDB" id="A0AAD7RGY7"/>
<evidence type="ECO:0000313" key="3">
    <source>
        <dbReference type="Proteomes" id="UP001221898"/>
    </source>
</evidence>
<accession>A0AAD7RGY7</accession>
<comment type="caution">
    <text evidence="2">The sequence shown here is derived from an EMBL/GenBank/DDBJ whole genome shotgun (WGS) entry which is preliminary data.</text>
</comment>
<dbReference type="Proteomes" id="UP001221898">
    <property type="component" value="Unassembled WGS sequence"/>
</dbReference>
<protein>
    <submittedName>
        <fullName evidence="2">Uncharacterized protein</fullName>
    </submittedName>
</protein>
<dbReference type="EMBL" id="JAINUG010000282">
    <property type="protein sequence ID" value="KAJ8383930.1"/>
    <property type="molecule type" value="Genomic_DNA"/>
</dbReference>
<keyword evidence="3" id="KW-1185">Reference proteome</keyword>
<evidence type="ECO:0000256" key="1">
    <source>
        <dbReference type="SAM" id="MobiDB-lite"/>
    </source>
</evidence>
<feature type="compositionally biased region" description="Basic and acidic residues" evidence="1">
    <location>
        <begin position="73"/>
        <end position="83"/>
    </location>
</feature>
<reference evidence="2" key="1">
    <citation type="journal article" date="2023" name="Science">
        <title>Genome structures resolve the early diversification of teleost fishes.</title>
        <authorList>
            <person name="Parey E."/>
            <person name="Louis A."/>
            <person name="Montfort J."/>
            <person name="Bouchez O."/>
            <person name="Roques C."/>
            <person name="Iampietro C."/>
            <person name="Lluch J."/>
            <person name="Castinel A."/>
            <person name="Donnadieu C."/>
            <person name="Desvignes T."/>
            <person name="Floi Bucao C."/>
            <person name="Jouanno E."/>
            <person name="Wen M."/>
            <person name="Mejri S."/>
            <person name="Dirks R."/>
            <person name="Jansen H."/>
            <person name="Henkel C."/>
            <person name="Chen W.J."/>
            <person name="Zahm M."/>
            <person name="Cabau C."/>
            <person name="Klopp C."/>
            <person name="Thompson A.W."/>
            <person name="Robinson-Rechavi M."/>
            <person name="Braasch I."/>
            <person name="Lecointre G."/>
            <person name="Bobe J."/>
            <person name="Postlethwait J.H."/>
            <person name="Berthelot C."/>
            <person name="Roest Crollius H."/>
            <person name="Guiguen Y."/>
        </authorList>
    </citation>
    <scope>NUCLEOTIDE SEQUENCE</scope>
    <source>
        <strain evidence="2">NC1722</strain>
    </source>
</reference>
<evidence type="ECO:0000313" key="2">
    <source>
        <dbReference type="EMBL" id="KAJ8383930.1"/>
    </source>
</evidence>
<sequence>MDSGSRRDGCAHGQRIGTAHTEVSTPTERLTRRSADANAPERPAGHDSSLITQTRCSAWPLTMAERTLTRGASSDRRRGERGTSSDIEGLSDGSWAERGCLCSERAVKGRLRGATAAPLTFSDR</sequence>
<organism evidence="2 3">
    <name type="scientific">Aldrovandia affinis</name>
    <dbReference type="NCBI Taxonomy" id="143900"/>
    <lineage>
        <taxon>Eukaryota</taxon>
        <taxon>Metazoa</taxon>
        <taxon>Chordata</taxon>
        <taxon>Craniata</taxon>
        <taxon>Vertebrata</taxon>
        <taxon>Euteleostomi</taxon>
        <taxon>Actinopterygii</taxon>
        <taxon>Neopterygii</taxon>
        <taxon>Teleostei</taxon>
        <taxon>Notacanthiformes</taxon>
        <taxon>Halosauridae</taxon>
        <taxon>Aldrovandia</taxon>
    </lineage>
</organism>
<name>A0AAD7RGY7_9TELE</name>
<feature type="compositionally biased region" description="Basic and acidic residues" evidence="1">
    <location>
        <begin position="1"/>
        <end position="10"/>
    </location>
</feature>